<name>A0A2G0Q610_XENHO</name>
<comment type="caution">
    <text evidence="2">The sequence shown here is derived from an EMBL/GenBank/DDBJ whole genome shotgun (WGS) entry which is preliminary data.</text>
</comment>
<dbReference type="Proteomes" id="UP000225433">
    <property type="component" value="Unassembled WGS sequence"/>
</dbReference>
<sequence length="33" mass="3316">MGFGKGKKGITQCSPVDVRTHTGPLDGALGESA</sequence>
<dbReference type="EMBL" id="NJAI01000004">
    <property type="protein sequence ID" value="PHM54660.1"/>
    <property type="molecule type" value="Genomic_DNA"/>
</dbReference>
<protein>
    <submittedName>
        <fullName evidence="2">Uncharacterized protein</fullName>
    </submittedName>
</protein>
<accession>A0A2G0Q610</accession>
<feature type="region of interest" description="Disordered" evidence="1">
    <location>
        <begin position="1"/>
        <end position="33"/>
    </location>
</feature>
<reference evidence="2 3" key="1">
    <citation type="journal article" date="2017" name="Nat. Microbiol.">
        <title>Natural product diversity associated with the nematode symbionts Photorhabdus and Xenorhabdus.</title>
        <authorList>
            <person name="Tobias N.J."/>
            <person name="Wolff H."/>
            <person name="Djahanschiri B."/>
            <person name="Grundmann F."/>
            <person name="Kronenwerth M."/>
            <person name="Shi Y.M."/>
            <person name="Simonyi S."/>
            <person name="Grun P."/>
            <person name="Shapiro-Ilan D."/>
            <person name="Pidot S.J."/>
            <person name="Stinear T.P."/>
            <person name="Ebersberger I."/>
            <person name="Bode H.B."/>
        </authorList>
    </citation>
    <scope>NUCLEOTIDE SEQUENCE [LARGE SCALE GENOMIC DNA]</scope>
    <source>
        <strain evidence="2 3">DSM 17903</strain>
    </source>
</reference>
<evidence type="ECO:0000313" key="3">
    <source>
        <dbReference type="Proteomes" id="UP000225433"/>
    </source>
</evidence>
<evidence type="ECO:0000313" key="2">
    <source>
        <dbReference type="EMBL" id="PHM54660.1"/>
    </source>
</evidence>
<dbReference type="AlphaFoldDB" id="A0A2G0Q610"/>
<organism evidence="2 3">
    <name type="scientific">Xenorhabdus hominickii</name>
    <dbReference type="NCBI Taxonomy" id="351679"/>
    <lineage>
        <taxon>Bacteria</taxon>
        <taxon>Pseudomonadati</taxon>
        <taxon>Pseudomonadota</taxon>
        <taxon>Gammaproteobacteria</taxon>
        <taxon>Enterobacterales</taxon>
        <taxon>Morganellaceae</taxon>
        <taxon>Xenorhabdus</taxon>
    </lineage>
</organism>
<evidence type="ECO:0000256" key="1">
    <source>
        <dbReference type="SAM" id="MobiDB-lite"/>
    </source>
</evidence>
<gene>
    <name evidence="2" type="ORF">Xhom_02610</name>
</gene>
<proteinExistence type="predicted"/>